<accession>A0A1Q3DDQ1</accession>
<organism evidence="4 5">
    <name type="scientific">Cephalotus follicularis</name>
    <name type="common">Albany pitcher plant</name>
    <dbReference type="NCBI Taxonomy" id="3775"/>
    <lineage>
        <taxon>Eukaryota</taxon>
        <taxon>Viridiplantae</taxon>
        <taxon>Streptophyta</taxon>
        <taxon>Embryophyta</taxon>
        <taxon>Tracheophyta</taxon>
        <taxon>Spermatophyta</taxon>
        <taxon>Magnoliopsida</taxon>
        <taxon>eudicotyledons</taxon>
        <taxon>Gunneridae</taxon>
        <taxon>Pentapetalae</taxon>
        <taxon>rosids</taxon>
        <taxon>fabids</taxon>
        <taxon>Oxalidales</taxon>
        <taxon>Cephalotaceae</taxon>
        <taxon>Cephalotus</taxon>
    </lineage>
</organism>
<evidence type="ECO:0000313" key="4">
    <source>
        <dbReference type="EMBL" id="GAV90571.1"/>
    </source>
</evidence>
<dbReference type="EMBL" id="BDDD01006384">
    <property type="protein sequence ID" value="GAV90571.1"/>
    <property type="molecule type" value="Genomic_DNA"/>
</dbReference>
<dbReference type="OrthoDB" id="1893065at2759"/>
<dbReference type="AlphaFoldDB" id="A0A1Q3DDQ1"/>
<proteinExistence type="inferred from homology"/>
<dbReference type="PANTHER" id="PTHR31301:SF186">
    <property type="entry name" value="OS09G0364100 PROTEIN"/>
    <property type="match status" value="1"/>
</dbReference>
<feature type="region of interest" description="Disordered" evidence="2">
    <location>
        <begin position="218"/>
        <end position="274"/>
    </location>
</feature>
<name>A0A1Q3DDQ1_CEPFO</name>
<sequence>MPIRFPCCACTYQRQRCEPGCLLAPYFPKGREKQFANARSLFGMNKIVEFLIEIEDNHRDDFMKSIIYEADARAKDPVGGTYAIIYDLDTQLKFAMAELVAVRRRLDRCRRAQASDQQGQETQDQVQETLLNANPLKPQLVQMKEPSGDILNASTLNPHHDPILYYLYSQSLLEQENFNQSDQPAQMQMQDPSESNLGGDNILNAVAVNPKHDHYENPEVQQEQENINKSHHQLQEHQQQAQTEMPEAYLGPHISNADPLDHNNPMPLQAPQEKECTNQSCQECQQEANQQTQVQKQVADYPNLGHGNIVNVDTFKSSSVSPSTTTEHQPEDEDDDEVEA</sequence>
<evidence type="ECO:0000259" key="3">
    <source>
        <dbReference type="PROSITE" id="PS50891"/>
    </source>
</evidence>
<dbReference type="InterPro" id="IPR004883">
    <property type="entry name" value="LOB"/>
</dbReference>
<protein>
    <submittedName>
        <fullName evidence="4">DUF260 domain-containing protein</fullName>
    </submittedName>
</protein>
<comment type="similarity">
    <text evidence="1">Belongs to the LOB domain-containing protein family.</text>
</comment>
<feature type="region of interest" description="Disordered" evidence="2">
    <location>
        <begin position="180"/>
        <end position="201"/>
    </location>
</feature>
<feature type="compositionally biased region" description="Acidic residues" evidence="2">
    <location>
        <begin position="330"/>
        <end position="340"/>
    </location>
</feature>
<evidence type="ECO:0000313" key="5">
    <source>
        <dbReference type="Proteomes" id="UP000187406"/>
    </source>
</evidence>
<dbReference type="Pfam" id="PF03195">
    <property type="entry name" value="LOB"/>
    <property type="match status" value="1"/>
</dbReference>
<dbReference type="STRING" id="3775.A0A1Q3DDQ1"/>
<feature type="compositionally biased region" description="Polar residues" evidence="2">
    <location>
        <begin position="314"/>
        <end position="327"/>
    </location>
</feature>
<dbReference type="PROSITE" id="PS50891">
    <property type="entry name" value="LOB"/>
    <property type="match status" value="1"/>
</dbReference>
<dbReference type="PANTHER" id="PTHR31301">
    <property type="entry name" value="LOB DOMAIN-CONTAINING PROTEIN 4-RELATED"/>
    <property type="match status" value="1"/>
</dbReference>
<keyword evidence="5" id="KW-1185">Reference proteome</keyword>
<dbReference type="Proteomes" id="UP000187406">
    <property type="component" value="Unassembled WGS sequence"/>
</dbReference>
<feature type="region of interest" description="Disordered" evidence="2">
    <location>
        <begin position="312"/>
        <end position="340"/>
    </location>
</feature>
<dbReference type="InParanoid" id="A0A1Q3DDQ1"/>
<feature type="compositionally biased region" description="Polar residues" evidence="2">
    <location>
        <begin position="180"/>
        <end position="198"/>
    </location>
</feature>
<feature type="domain" description="LOB" evidence="3">
    <location>
        <begin position="5"/>
        <end position="106"/>
    </location>
</feature>
<reference evidence="5" key="1">
    <citation type="submission" date="2016-04" db="EMBL/GenBank/DDBJ databases">
        <title>Cephalotus genome sequencing.</title>
        <authorList>
            <person name="Fukushima K."/>
            <person name="Hasebe M."/>
            <person name="Fang X."/>
        </authorList>
    </citation>
    <scope>NUCLEOTIDE SEQUENCE [LARGE SCALE GENOMIC DNA]</scope>
    <source>
        <strain evidence="5">cv. St1</strain>
    </source>
</reference>
<evidence type="ECO:0000256" key="1">
    <source>
        <dbReference type="ARBA" id="ARBA00005474"/>
    </source>
</evidence>
<gene>
    <name evidence="4" type="ORF">CFOL_v3_33980</name>
</gene>
<comment type="caution">
    <text evidence="4">The sequence shown here is derived from an EMBL/GenBank/DDBJ whole genome shotgun (WGS) entry which is preliminary data.</text>
</comment>
<evidence type="ECO:0000256" key="2">
    <source>
        <dbReference type="SAM" id="MobiDB-lite"/>
    </source>
</evidence>